<evidence type="ECO:0000313" key="6">
    <source>
        <dbReference type="Proteomes" id="UP000275024"/>
    </source>
</evidence>
<dbReference type="InterPro" id="IPR021903">
    <property type="entry name" value="DUF3515"/>
</dbReference>
<dbReference type="EMBL" id="RBDX01000019">
    <property type="protein sequence ID" value="RKN06631.1"/>
    <property type="molecule type" value="Genomic_DNA"/>
</dbReference>
<feature type="region of interest" description="Disordered" evidence="1">
    <location>
        <begin position="161"/>
        <end position="182"/>
    </location>
</feature>
<name>A0A3A9W046_9ACTN</name>
<evidence type="ECO:0000313" key="5">
    <source>
        <dbReference type="Proteomes" id="UP000268652"/>
    </source>
</evidence>
<reference evidence="5 6" key="1">
    <citation type="submission" date="2018-09" db="EMBL/GenBank/DDBJ databases">
        <title>Streptomyces sp. nov. DS1-2, an endophytic actinomycete isolated from roots of Dendrobium scabrilingue.</title>
        <authorList>
            <person name="Kuncharoen N."/>
            <person name="Kudo T."/>
            <person name="Ohkuma M."/>
            <person name="Yuki M."/>
            <person name="Tanasupawat S."/>
        </authorList>
    </citation>
    <scope>NUCLEOTIDE SEQUENCE [LARGE SCALE GENOMIC DNA]</scope>
    <source>
        <strain evidence="3 6">AZ1-7</strain>
        <strain evidence="4 5">DS1-2</strain>
    </source>
</reference>
<dbReference type="PROSITE" id="PS51257">
    <property type="entry name" value="PROKAR_LIPOPROTEIN"/>
    <property type="match status" value="1"/>
</dbReference>
<dbReference type="Pfam" id="PF12028">
    <property type="entry name" value="DUF3515"/>
    <property type="match status" value="1"/>
</dbReference>
<dbReference type="Proteomes" id="UP000275024">
    <property type="component" value="Unassembled WGS sequence"/>
</dbReference>
<evidence type="ECO:0000313" key="4">
    <source>
        <dbReference type="EMBL" id="RKN19256.1"/>
    </source>
</evidence>
<keyword evidence="5" id="KW-1185">Reference proteome</keyword>
<feature type="signal peptide" evidence="2">
    <location>
        <begin position="1"/>
        <end position="22"/>
    </location>
</feature>
<dbReference type="Proteomes" id="UP000268652">
    <property type="component" value="Unassembled WGS sequence"/>
</dbReference>
<proteinExistence type="predicted"/>
<dbReference type="EMBL" id="RBDY01000017">
    <property type="protein sequence ID" value="RKN19256.1"/>
    <property type="molecule type" value="Genomic_DNA"/>
</dbReference>
<comment type="caution">
    <text evidence="3">The sequence shown here is derived from an EMBL/GenBank/DDBJ whole genome shotgun (WGS) entry which is preliminary data.</text>
</comment>
<keyword evidence="2" id="KW-0732">Signal</keyword>
<dbReference type="AlphaFoldDB" id="A0A3A9W046"/>
<sequence>MAPTVRRALPAASALLALAACASAGADAPDVAVPAPTGDAAEACRELSADLPERVDGAERGELPESTPFAMVWGDPAIVLRCGVESPGPLTPGSDAYDPVSAEIVGVNEVSWLLERQDGGVRFTTTERTVFVEMTVPDAYAPEVNPLLDVAAAIDAHIPPDPLYAEDAGDADGGDPHAGHGG</sequence>
<accession>A0A3A9W046</accession>
<organism evidence="3 6">
    <name type="scientific">Streptomyces radicis</name>
    <dbReference type="NCBI Taxonomy" id="1750517"/>
    <lineage>
        <taxon>Bacteria</taxon>
        <taxon>Bacillati</taxon>
        <taxon>Actinomycetota</taxon>
        <taxon>Actinomycetes</taxon>
        <taxon>Kitasatosporales</taxon>
        <taxon>Streptomycetaceae</taxon>
        <taxon>Streptomyces</taxon>
    </lineage>
</organism>
<evidence type="ECO:0000313" key="3">
    <source>
        <dbReference type="EMBL" id="RKN06631.1"/>
    </source>
</evidence>
<evidence type="ECO:0000256" key="1">
    <source>
        <dbReference type="SAM" id="MobiDB-lite"/>
    </source>
</evidence>
<evidence type="ECO:0000256" key="2">
    <source>
        <dbReference type="SAM" id="SignalP"/>
    </source>
</evidence>
<feature type="chain" id="PRO_5039478699" evidence="2">
    <location>
        <begin position="23"/>
        <end position="182"/>
    </location>
</feature>
<dbReference type="RefSeq" id="WP_120698610.1">
    <property type="nucleotide sequence ID" value="NZ_RBDX01000019.1"/>
</dbReference>
<dbReference type="OrthoDB" id="3213819at2"/>
<protein>
    <submittedName>
        <fullName evidence="3">DUF3515 domain-containing protein</fullName>
    </submittedName>
</protein>
<gene>
    <name evidence="4" type="ORF">D7318_20630</name>
    <name evidence="3" type="ORF">D7319_21165</name>
</gene>